<organism evidence="1">
    <name type="scientific">Arundo donax</name>
    <name type="common">Giant reed</name>
    <name type="synonym">Donax arundinaceus</name>
    <dbReference type="NCBI Taxonomy" id="35708"/>
    <lineage>
        <taxon>Eukaryota</taxon>
        <taxon>Viridiplantae</taxon>
        <taxon>Streptophyta</taxon>
        <taxon>Embryophyta</taxon>
        <taxon>Tracheophyta</taxon>
        <taxon>Spermatophyta</taxon>
        <taxon>Magnoliopsida</taxon>
        <taxon>Liliopsida</taxon>
        <taxon>Poales</taxon>
        <taxon>Poaceae</taxon>
        <taxon>PACMAD clade</taxon>
        <taxon>Arundinoideae</taxon>
        <taxon>Arundineae</taxon>
        <taxon>Arundo</taxon>
    </lineage>
</organism>
<dbReference type="EMBL" id="GBRH01242618">
    <property type="protein sequence ID" value="JAD55277.1"/>
    <property type="molecule type" value="Transcribed_RNA"/>
</dbReference>
<reference evidence="1" key="2">
    <citation type="journal article" date="2015" name="Data Brief">
        <title>Shoot transcriptome of the giant reed, Arundo donax.</title>
        <authorList>
            <person name="Barrero R.A."/>
            <person name="Guerrero F.D."/>
            <person name="Moolhuijzen P."/>
            <person name="Goolsby J.A."/>
            <person name="Tidwell J."/>
            <person name="Bellgard S.E."/>
            <person name="Bellgard M.I."/>
        </authorList>
    </citation>
    <scope>NUCLEOTIDE SEQUENCE</scope>
    <source>
        <tissue evidence="1">Shoot tissue taken approximately 20 cm above the soil surface</tissue>
    </source>
</reference>
<proteinExistence type="predicted"/>
<dbReference type="AlphaFoldDB" id="A0A0A9B7J6"/>
<reference evidence="1" key="1">
    <citation type="submission" date="2014-09" db="EMBL/GenBank/DDBJ databases">
        <authorList>
            <person name="Magalhaes I.L.F."/>
            <person name="Oliveira U."/>
            <person name="Santos F.R."/>
            <person name="Vidigal T.H.D.A."/>
            <person name="Brescovit A.D."/>
            <person name="Santos A.J."/>
        </authorList>
    </citation>
    <scope>NUCLEOTIDE SEQUENCE</scope>
    <source>
        <tissue evidence="1">Shoot tissue taken approximately 20 cm above the soil surface</tissue>
    </source>
</reference>
<accession>A0A0A9B7J6</accession>
<evidence type="ECO:0000313" key="1">
    <source>
        <dbReference type="EMBL" id="JAD55277.1"/>
    </source>
</evidence>
<name>A0A0A9B7J6_ARUDO</name>
<protein>
    <submittedName>
        <fullName evidence="1">Uncharacterized protein</fullName>
    </submittedName>
</protein>
<sequence>MIIGTMVQIVSIRLLICKEHCFQFINTVHITCTVACTFPFV</sequence>